<evidence type="ECO:0000313" key="3">
    <source>
        <dbReference type="Proteomes" id="UP001633002"/>
    </source>
</evidence>
<sequence>MANKGETPVGDNNDDHHQHVTPVSSGKAVCRGEGFSTGKTDDFSAEEEADDLSVEEEMPTRSKLGRPVFAKAYAAF</sequence>
<keyword evidence="3" id="KW-1185">Reference proteome</keyword>
<dbReference type="Proteomes" id="UP001633002">
    <property type="component" value="Unassembled WGS sequence"/>
</dbReference>
<feature type="compositionally biased region" description="Acidic residues" evidence="1">
    <location>
        <begin position="43"/>
        <end position="57"/>
    </location>
</feature>
<accession>A0ABD3GT30</accession>
<protein>
    <submittedName>
        <fullName evidence="2">Uncharacterized protein</fullName>
    </submittedName>
</protein>
<evidence type="ECO:0000313" key="2">
    <source>
        <dbReference type="EMBL" id="KAL3682398.1"/>
    </source>
</evidence>
<organism evidence="2 3">
    <name type="scientific">Riccia sorocarpa</name>
    <dbReference type="NCBI Taxonomy" id="122646"/>
    <lineage>
        <taxon>Eukaryota</taxon>
        <taxon>Viridiplantae</taxon>
        <taxon>Streptophyta</taxon>
        <taxon>Embryophyta</taxon>
        <taxon>Marchantiophyta</taxon>
        <taxon>Marchantiopsida</taxon>
        <taxon>Marchantiidae</taxon>
        <taxon>Marchantiales</taxon>
        <taxon>Ricciaceae</taxon>
        <taxon>Riccia</taxon>
    </lineage>
</organism>
<proteinExistence type="predicted"/>
<comment type="caution">
    <text evidence="2">The sequence shown here is derived from an EMBL/GenBank/DDBJ whole genome shotgun (WGS) entry which is preliminary data.</text>
</comment>
<gene>
    <name evidence="2" type="ORF">R1sor_000420</name>
</gene>
<dbReference type="AlphaFoldDB" id="A0ABD3GT30"/>
<name>A0ABD3GT30_9MARC</name>
<evidence type="ECO:0000256" key="1">
    <source>
        <dbReference type="SAM" id="MobiDB-lite"/>
    </source>
</evidence>
<dbReference type="EMBL" id="JBJQOH010000006">
    <property type="protein sequence ID" value="KAL3682398.1"/>
    <property type="molecule type" value="Genomic_DNA"/>
</dbReference>
<feature type="region of interest" description="Disordered" evidence="1">
    <location>
        <begin position="1"/>
        <end position="61"/>
    </location>
</feature>
<reference evidence="2 3" key="1">
    <citation type="submission" date="2024-09" db="EMBL/GenBank/DDBJ databases">
        <title>Chromosome-scale assembly of Riccia sorocarpa.</title>
        <authorList>
            <person name="Paukszto L."/>
        </authorList>
    </citation>
    <scope>NUCLEOTIDE SEQUENCE [LARGE SCALE GENOMIC DNA]</scope>
    <source>
        <strain evidence="2">LP-2024</strain>
        <tissue evidence="2">Aerial parts of the thallus</tissue>
    </source>
</reference>